<keyword evidence="7" id="KW-1185">Reference proteome</keyword>
<dbReference type="CDD" id="cd00268">
    <property type="entry name" value="DEADc"/>
    <property type="match status" value="1"/>
</dbReference>
<dbReference type="SMART" id="SM00487">
    <property type="entry name" value="DEXDc"/>
    <property type="match status" value="1"/>
</dbReference>
<keyword evidence="2" id="KW-0378">Hydrolase</keyword>
<evidence type="ECO:0000256" key="4">
    <source>
        <dbReference type="ARBA" id="ARBA00022840"/>
    </source>
</evidence>
<dbReference type="RefSeq" id="WP_007651510.1">
    <property type="nucleotide sequence ID" value="NZ_ANLA01000024.1"/>
</dbReference>
<dbReference type="GO" id="GO:0005524">
    <property type="term" value="F:ATP binding"/>
    <property type="evidence" value="ECO:0007669"/>
    <property type="project" value="InterPro"/>
</dbReference>
<dbReference type="PROSITE" id="PS51192">
    <property type="entry name" value="HELICASE_ATP_BIND_1"/>
    <property type="match status" value="1"/>
</dbReference>
<gene>
    <name evidence="6" type="ORF">D778_01294</name>
</gene>
<keyword evidence="3 6" id="KW-0347">Helicase</keyword>
<dbReference type="SUPFAM" id="SSF52540">
    <property type="entry name" value="P-loop containing nucleoside triphosphate hydrolases"/>
    <property type="match status" value="1"/>
</dbReference>
<dbReference type="InterPro" id="IPR027417">
    <property type="entry name" value="P-loop_NTPase"/>
</dbReference>
<dbReference type="PATRIC" id="fig|1137281.3.peg.2651"/>
<dbReference type="Pfam" id="PF00270">
    <property type="entry name" value="DEAD"/>
    <property type="match status" value="1"/>
</dbReference>
<dbReference type="InterPro" id="IPR011545">
    <property type="entry name" value="DEAD/DEAH_box_helicase_dom"/>
</dbReference>
<dbReference type="InterPro" id="IPR014001">
    <property type="entry name" value="Helicase_ATP-bd"/>
</dbReference>
<evidence type="ECO:0000256" key="2">
    <source>
        <dbReference type="ARBA" id="ARBA00022801"/>
    </source>
</evidence>
<name>M7MWL1_9FLAO</name>
<dbReference type="InterPro" id="IPR044742">
    <property type="entry name" value="DEAD/DEAH_RhlB"/>
</dbReference>
<comment type="caution">
    <text evidence="6">The sequence shown here is derived from an EMBL/GenBank/DDBJ whole genome shotgun (WGS) entry which is preliminary data.</text>
</comment>
<keyword evidence="4" id="KW-0067">ATP-binding</keyword>
<dbReference type="GO" id="GO:0004386">
    <property type="term" value="F:helicase activity"/>
    <property type="evidence" value="ECO:0007669"/>
    <property type="project" value="UniProtKB-KW"/>
</dbReference>
<dbReference type="Gene3D" id="3.40.50.300">
    <property type="entry name" value="P-loop containing nucleotide triphosphate hydrolases"/>
    <property type="match status" value="1"/>
</dbReference>
<protein>
    <submittedName>
        <fullName evidence="6">DEAD box helicase family protein</fullName>
    </submittedName>
</protein>
<evidence type="ECO:0000313" key="7">
    <source>
        <dbReference type="Proteomes" id="UP000012024"/>
    </source>
</evidence>
<evidence type="ECO:0000256" key="1">
    <source>
        <dbReference type="ARBA" id="ARBA00022741"/>
    </source>
</evidence>
<evidence type="ECO:0000313" key="6">
    <source>
        <dbReference type="EMBL" id="EMQ93884.1"/>
    </source>
</evidence>
<dbReference type="AlphaFoldDB" id="M7MWL1"/>
<dbReference type="PANTHER" id="PTHR47958">
    <property type="entry name" value="ATP-DEPENDENT RNA HELICASE DBP3"/>
    <property type="match status" value="1"/>
</dbReference>
<evidence type="ECO:0000256" key="3">
    <source>
        <dbReference type="ARBA" id="ARBA00022806"/>
    </source>
</evidence>
<feature type="domain" description="Helicase ATP-binding" evidence="5">
    <location>
        <begin position="37"/>
        <end position="208"/>
    </location>
</feature>
<evidence type="ECO:0000259" key="5">
    <source>
        <dbReference type="PROSITE" id="PS51192"/>
    </source>
</evidence>
<dbReference type="Proteomes" id="UP000012024">
    <property type="component" value="Unassembled WGS sequence"/>
</dbReference>
<proteinExistence type="predicted"/>
<reference evidence="6 7" key="1">
    <citation type="submission" date="2012-12" db="EMBL/GenBank/DDBJ databases">
        <title>Genome assembly of Formosa sp. AK20.</title>
        <authorList>
            <person name="Kumar R."/>
            <person name="Khatri I."/>
            <person name="Vaidya B."/>
            <person name="Subramanian S."/>
            <person name="Pinnaka A."/>
        </authorList>
    </citation>
    <scope>NUCLEOTIDE SEQUENCE [LARGE SCALE GENOMIC DNA]</scope>
    <source>
        <strain evidence="6 7">AK20</strain>
    </source>
</reference>
<dbReference type="GeneID" id="98642467"/>
<dbReference type="GO" id="GO:0003676">
    <property type="term" value="F:nucleic acid binding"/>
    <property type="evidence" value="ECO:0007669"/>
    <property type="project" value="InterPro"/>
</dbReference>
<dbReference type="eggNOG" id="COG0513">
    <property type="taxonomic scope" value="Bacteria"/>
</dbReference>
<sequence length="211" mass="24636">MPNNELQMPFKKLIEPLQDALKFQGFEAPLPFQKKTLSKIKSGRNLFGIAPKGAGKTTAMVLGVVQNLNGEAFEDAPRAIVFAKDKEAVLEMYREFRRFTSKTNLRVYCVYEEHNIDAQRDDIYNGIDILITTPKRFNKLFFMNNVNVRKLQMFVVDDAEFLFRGSHLADVSRLPESLERCQYLVFSTTYDKRFNRWQERFMFHPQMVKGS</sequence>
<keyword evidence="1" id="KW-0547">Nucleotide-binding</keyword>
<dbReference type="EMBL" id="ANLA01000024">
    <property type="protein sequence ID" value="EMQ93884.1"/>
    <property type="molecule type" value="Genomic_DNA"/>
</dbReference>
<organism evidence="6 7">
    <name type="scientific">Xanthomarina gelatinilytica</name>
    <dbReference type="NCBI Taxonomy" id="1137281"/>
    <lineage>
        <taxon>Bacteria</taxon>
        <taxon>Pseudomonadati</taxon>
        <taxon>Bacteroidota</taxon>
        <taxon>Flavobacteriia</taxon>
        <taxon>Flavobacteriales</taxon>
        <taxon>Flavobacteriaceae</taxon>
        <taxon>Xanthomarina</taxon>
    </lineage>
</organism>
<accession>M7MWL1</accession>